<proteinExistence type="predicted"/>
<protein>
    <submittedName>
        <fullName evidence="3">Uncharacterized protein</fullName>
    </submittedName>
</protein>
<organism evidence="2 3">
    <name type="scientific">Romanomermis culicivorax</name>
    <name type="common">Nematode worm</name>
    <dbReference type="NCBI Taxonomy" id="13658"/>
    <lineage>
        <taxon>Eukaryota</taxon>
        <taxon>Metazoa</taxon>
        <taxon>Ecdysozoa</taxon>
        <taxon>Nematoda</taxon>
        <taxon>Enoplea</taxon>
        <taxon>Dorylaimia</taxon>
        <taxon>Mermithida</taxon>
        <taxon>Mermithoidea</taxon>
        <taxon>Mermithidae</taxon>
        <taxon>Romanomermis</taxon>
    </lineage>
</organism>
<name>A0A915L4N5_ROMCU</name>
<evidence type="ECO:0000313" key="2">
    <source>
        <dbReference type="Proteomes" id="UP000887565"/>
    </source>
</evidence>
<accession>A0A915L4N5</accession>
<dbReference type="Proteomes" id="UP000887565">
    <property type="component" value="Unplaced"/>
</dbReference>
<reference evidence="3" key="1">
    <citation type="submission" date="2022-11" db="UniProtKB">
        <authorList>
            <consortium name="WormBaseParasite"/>
        </authorList>
    </citation>
    <scope>IDENTIFICATION</scope>
</reference>
<dbReference type="AlphaFoldDB" id="A0A915L4N5"/>
<dbReference type="WBParaSite" id="nRc.2.0.1.t45717-RA">
    <property type="protein sequence ID" value="nRc.2.0.1.t45717-RA"/>
    <property type="gene ID" value="nRc.2.0.1.g45717"/>
</dbReference>
<feature type="region of interest" description="Disordered" evidence="1">
    <location>
        <begin position="1"/>
        <end position="23"/>
    </location>
</feature>
<sequence>MLKDKRSKNGDIQDKNEDRGKMKYGNEKVVENLQYFHEQEMWISCSCNIIFVRKPSYDTEKKYLCESKSCFLLQREKSN</sequence>
<keyword evidence="2" id="KW-1185">Reference proteome</keyword>
<evidence type="ECO:0000313" key="3">
    <source>
        <dbReference type="WBParaSite" id="nRc.2.0.1.t45717-RA"/>
    </source>
</evidence>
<evidence type="ECO:0000256" key="1">
    <source>
        <dbReference type="SAM" id="MobiDB-lite"/>
    </source>
</evidence>